<sequence length="109" mass="11341">MFVFVGGVSPHAVSRDLPARECPACGAVGAMQERRVDSDLSLFFVRVLTLERGAPFLACTRCGWTSMAGSGGNGAPAAGAVAQGPACPHCGSDVQRGWQWCPFCGGPLW</sequence>
<organism evidence="2 3">
    <name type="scientific">Raphidocelis subcapitata</name>
    <dbReference type="NCBI Taxonomy" id="307507"/>
    <lineage>
        <taxon>Eukaryota</taxon>
        <taxon>Viridiplantae</taxon>
        <taxon>Chlorophyta</taxon>
        <taxon>core chlorophytes</taxon>
        <taxon>Chlorophyceae</taxon>
        <taxon>CS clade</taxon>
        <taxon>Sphaeropleales</taxon>
        <taxon>Selenastraceae</taxon>
        <taxon>Raphidocelis</taxon>
    </lineage>
</organism>
<accession>A0A2V0NZI6</accession>
<dbReference type="AlphaFoldDB" id="A0A2V0NZI6"/>
<comment type="caution">
    <text evidence="2">The sequence shown here is derived from an EMBL/GenBank/DDBJ whole genome shotgun (WGS) entry which is preliminary data.</text>
</comment>
<dbReference type="PANTHER" id="PTHR36718">
    <property type="entry name" value="OS05G0435400 PROTEIN"/>
    <property type="match status" value="1"/>
</dbReference>
<evidence type="ECO:0000313" key="3">
    <source>
        <dbReference type="Proteomes" id="UP000247498"/>
    </source>
</evidence>
<name>A0A2V0NZI6_9CHLO</name>
<gene>
    <name evidence="2" type="ORF">Rsub_03358</name>
</gene>
<dbReference type="InterPro" id="IPR031493">
    <property type="entry name" value="Zinc_ribbon_15"/>
</dbReference>
<dbReference type="InterPro" id="IPR053281">
    <property type="entry name" value="Double_zinc_ribbon"/>
</dbReference>
<evidence type="ECO:0000259" key="1">
    <source>
        <dbReference type="Pfam" id="PF17032"/>
    </source>
</evidence>
<keyword evidence="3" id="KW-1185">Reference proteome</keyword>
<evidence type="ECO:0000313" key="2">
    <source>
        <dbReference type="EMBL" id="GBF90225.1"/>
    </source>
</evidence>
<dbReference type="PANTHER" id="PTHR36718:SF1">
    <property type="entry name" value="DOUBLE ZINC RIBBON PROTEIN MJ0416"/>
    <property type="match status" value="1"/>
</dbReference>
<dbReference type="InParanoid" id="A0A2V0NZI6"/>
<reference evidence="2 3" key="1">
    <citation type="journal article" date="2018" name="Sci. Rep.">
        <title>Raphidocelis subcapitata (=Pseudokirchneriella subcapitata) provides an insight into genome evolution and environmental adaptations in the Sphaeropleales.</title>
        <authorList>
            <person name="Suzuki S."/>
            <person name="Yamaguchi H."/>
            <person name="Nakajima N."/>
            <person name="Kawachi M."/>
        </authorList>
    </citation>
    <scope>NUCLEOTIDE SEQUENCE [LARGE SCALE GENOMIC DNA]</scope>
    <source>
        <strain evidence="2 3">NIES-35</strain>
    </source>
</reference>
<dbReference type="Pfam" id="PF17032">
    <property type="entry name" value="Zn_ribbon_15"/>
    <property type="match status" value="1"/>
</dbReference>
<proteinExistence type="predicted"/>
<feature type="domain" description="Zinc-ribbon 15" evidence="1">
    <location>
        <begin position="22"/>
        <end position="105"/>
    </location>
</feature>
<dbReference type="EMBL" id="BDRX01000015">
    <property type="protein sequence ID" value="GBF90225.1"/>
    <property type="molecule type" value="Genomic_DNA"/>
</dbReference>
<dbReference type="Proteomes" id="UP000247498">
    <property type="component" value="Unassembled WGS sequence"/>
</dbReference>
<protein>
    <recommendedName>
        <fullName evidence="1">Zinc-ribbon 15 domain-containing protein</fullName>
    </recommendedName>
</protein>